<name>A0AA86RT70_9EUKA</name>
<feature type="region of interest" description="Disordered" evidence="1">
    <location>
        <begin position="368"/>
        <end position="397"/>
    </location>
</feature>
<feature type="compositionally biased region" description="Polar residues" evidence="1">
    <location>
        <begin position="437"/>
        <end position="463"/>
    </location>
</feature>
<sequence length="629" mass="72940">MEPALEQVWKKNIRDHRMQELTMKSRLLVDPLLLRKEIVPDRSVILLLSKKQKRRATNFETILDTTQPMSKLTHSQMSYNTSGRMSQTQVYIKPEADVMEQLTQDRMLKSLHADTKNSKQDKQKEPGSSHEYEKTYQPKQLEQDDTYEYNYNPENIDNNNEDKGKLQFSHLNQRSESEDSIQSPSTDKIKQEQNNNQNNQSNKNSAISQIKANTNSFEAQQKINGLIKIMQQKPVQIQPNTSADCSDQIKNDILSMFDNSSQLTRQSELTNFSIRKNKSSEVFKLSDDDEPVQLHIDREVLSTINEQKTLETTLDEEAMKNHAHMLGLDQMLYPSKNPPKQKGKLQSQSLNIADMNLYNKHKTELLNINNNDFNPESSRDSQTQQTKYDEQAFNDNRRQVDNAKLFESLEESSNQQDDLKLTQDGEPKHSPRRNNLRFRTSSIIEQSENTDQKLQSGTPQNQRSKFRTCSVLIEQPFPDFDTIKKRQVEFQEMQHVKNGDDVFDDLENDTQQQTSSNDKIAKQNVITPRQMQSSSIDFADQQTEQKQVNVLDQLQNIKQLIGNTQHNSSKDLGEVNFNPTYNSQELREKLEKVGINKISFAKSDLRKKILTDLDQMRLNVDKIQLDCSK</sequence>
<dbReference type="EMBL" id="CATOUU010001103">
    <property type="protein sequence ID" value="CAI9972095.1"/>
    <property type="molecule type" value="Genomic_DNA"/>
</dbReference>
<reference evidence="4 6" key="2">
    <citation type="submission" date="2024-07" db="EMBL/GenBank/DDBJ databases">
        <authorList>
            <person name="Akdeniz Z."/>
        </authorList>
    </citation>
    <scope>NUCLEOTIDE SEQUENCE [LARGE SCALE GENOMIC DNA]</scope>
</reference>
<comment type="caution">
    <text evidence="3">The sequence shown here is derived from an EMBL/GenBank/DDBJ whole genome shotgun (WGS) entry which is preliminary data.</text>
</comment>
<evidence type="ECO:0000313" key="2">
    <source>
        <dbReference type="EMBL" id="CAI9919709.1"/>
    </source>
</evidence>
<feature type="region of interest" description="Disordered" evidence="1">
    <location>
        <begin position="113"/>
        <end position="144"/>
    </location>
</feature>
<evidence type="ECO:0000313" key="4">
    <source>
        <dbReference type="EMBL" id="CAL6058206.1"/>
    </source>
</evidence>
<organism evidence="3">
    <name type="scientific">Hexamita inflata</name>
    <dbReference type="NCBI Taxonomy" id="28002"/>
    <lineage>
        <taxon>Eukaryota</taxon>
        <taxon>Metamonada</taxon>
        <taxon>Diplomonadida</taxon>
        <taxon>Hexamitidae</taxon>
        <taxon>Hexamitinae</taxon>
        <taxon>Hexamita</taxon>
    </lineage>
</organism>
<evidence type="ECO:0000256" key="1">
    <source>
        <dbReference type="SAM" id="MobiDB-lite"/>
    </source>
</evidence>
<feature type="compositionally biased region" description="Polar residues" evidence="1">
    <location>
        <begin position="368"/>
        <end position="386"/>
    </location>
</feature>
<gene>
    <name evidence="4" type="ORF">HINF_LOCUS48096</name>
    <name evidence="5" type="ORF">HINF_LOCUS48250</name>
    <name evidence="3" type="ORF">HINF_LOCUS59740</name>
    <name evidence="2" type="ORF">HINF_LOCUS7354</name>
</gene>
<protein>
    <submittedName>
        <fullName evidence="4">Hypothetical_protein</fullName>
    </submittedName>
</protein>
<feature type="region of interest" description="Disordered" evidence="1">
    <location>
        <begin position="409"/>
        <end position="463"/>
    </location>
</feature>
<feature type="region of interest" description="Disordered" evidence="1">
    <location>
        <begin position="171"/>
        <end position="204"/>
    </location>
</feature>
<proteinExistence type="predicted"/>
<reference evidence="3" key="1">
    <citation type="submission" date="2023-06" db="EMBL/GenBank/DDBJ databases">
        <authorList>
            <person name="Kurt Z."/>
        </authorList>
    </citation>
    <scope>NUCLEOTIDE SEQUENCE</scope>
</reference>
<feature type="compositionally biased region" description="Polar residues" evidence="1">
    <location>
        <begin position="171"/>
        <end position="186"/>
    </location>
</feature>
<keyword evidence="6" id="KW-1185">Reference proteome</keyword>
<dbReference type="EMBL" id="CAXDID020000219">
    <property type="protein sequence ID" value="CAL6058206.1"/>
    <property type="molecule type" value="Genomic_DNA"/>
</dbReference>
<feature type="compositionally biased region" description="Basic and acidic residues" evidence="1">
    <location>
        <begin position="417"/>
        <end position="429"/>
    </location>
</feature>
<evidence type="ECO:0000313" key="5">
    <source>
        <dbReference type="EMBL" id="CAL6058400.1"/>
    </source>
</evidence>
<dbReference type="EMBL" id="CAXDID020000221">
    <property type="protein sequence ID" value="CAL6058400.1"/>
    <property type="molecule type" value="Genomic_DNA"/>
</dbReference>
<evidence type="ECO:0000313" key="3">
    <source>
        <dbReference type="EMBL" id="CAI9972095.1"/>
    </source>
</evidence>
<feature type="compositionally biased region" description="Basic and acidic residues" evidence="1">
    <location>
        <begin position="113"/>
        <end position="136"/>
    </location>
</feature>
<evidence type="ECO:0000313" key="6">
    <source>
        <dbReference type="Proteomes" id="UP001642409"/>
    </source>
</evidence>
<dbReference type="EMBL" id="CATOUU010000184">
    <property type="protein sequence ID" value="CAI9919709.1"/>
    <property type="molecule type" value="Genomic_DNA"/>
</dbReference>
<feature type="compositionally biased region" description="Basic and acidic residues" evidence="1">
    <location>
        <begin position="387"/>
        <end position="397"/>
    </location>
</feature>
<feature type="compositionally biased region" description="Low complexity" evidence="1">
    <location>
        <begin position="192"/>
        <end position="204"/>
    </location>
</feature>
<dbReference type="Proteomes" id="UP001642409">
    <property type="component" value="Unassembled WGS sequence"/>
</dbReference>
<accession>A0AA86RT70</accession>
<dbReference type="AlphaFoldDB" id="A0AA86RT70"/>